<dbReference type="InterPro" id="IPR050672">
    <property type="entry name" value="FBXO45-Fsn/SPSB_families"/>
</dbReference>
<dbReference type="Pfam" id="PF00622">
    <property type="entry name" value="SPRY"/>
    <property type="match status" value="1"/>
</dbReference>
<dbReference type="AlphaFoldDB" id="A0A3R7PC30"/>
<feature type="region of interest" description="Disordered" evidence="1">
    <location>
        <begin position="135"/>
        <end position="164"/>
    </location>
</feature>
<accession>A0A3R7PC30</accession>
<feature type="compositionally biased region" description="Low complexity" evidence="1">
    <location>
        <begin position="518"/>
        <end position="528"/>
    </location>
</feature>
<feature type="compositionally biased region" description="Low complexity" evidence="1">
    <location>
        <begin position="283"/>
        <end position="296"/>
    </location>
</feature>
<dbReference type="GeneID" id="40317213"/>
<reference evidence="3 4" key="1">
    <citation type="journal article" date="2018" name="BMC Genomics">
        <title>Genomic comparison of Trypanosoma conorhini and Trypanosoma rangeli to Trypanosoma cruzi strains of high and low virulence.</title>
        <authorList>
            <person name="Bradwell K.R."/>
            <person name="Koparde V.N."/>
            <person name="Matveyev A.V."/>
            <person name="Serrano M.G."/>
            <person name="Alves J.M."/>
            <person name="Parikh H."/>
            <person name="Huang B."/>
            <person name="Lee V."/>
            <person name="Espinosa-Alvarez O."/>
            <person name="Ortiz P.A."/>
            <person name="Costa-Martins A.G."/>
            <person name="Teixeira M.M."/>
            <person name="Buck G.A."/>
        </authorList>
    </citation>
    <scope>NUCLEOTIDE SEQUENCE [LARGE SCALE GENOMIC DNA]</scope>
    <source>
        <strain evidence="3 4">025E</strain>
    </source>
</reference>
<dbReference type="InterPro" id="IPR013320">
    <property type="entry name" value="ConA-like_dom_sf"/>
</dbReference>
<dbReference type="InterPro" id="IPR043136">
    <property type="entry name" value="B30.2/SPRY_sf"/>
</dbReference>
<dbReference type="Proteomes" id="UP000284403">
    <property type="component" value="Unassembled WGS sequence"/>
</dbReference>
<dbReference type="SUPFAM" id="SSF49899">
    <property type="entry name" value="Concanavalin A-like lectins/glucanases"/>
    <property type="match status" value="1"/>
</dbReference>
<dbReference type="PROSITE" id="PS50188">
    <property type="entry name" value="B302_SPRY"/>
    <property type="match status" value="1"/>
</dbReference>
<evidence type="ECO:0000313" key="4">
    <source>
        <dbReference type="Proteomes" id="UP000284403"/>
    </source>
</evidence>
<dbReference type="InterPro" id="IPR001870">
    <property type="entry name" value="B30.2/SPRY"/>
</dbReference>
<dbReference type="Gene3D" id="2.60.120.920">
    <property type="match status" value="1"/>
</dbReference>
<dbReference type="InterPro" id="IPR003877">
    <property type="entry name" value="SPRY_dom"/>
</dbReference>
<dbReference type="PANTHER" id="PTHR12245:SF5">
    <property type="entry name" value="SPRY DOMAIN-CONTAINING SOCS BOX PROTEIN 3"/>
    <property type="match status" value="1"/>
</dbReference>
<feature type="compositionally biased region" description="Pro residues" evidence="1">
    <location>
        <begin position="529"/>
        <end position="540"/>
    </location>
</feature>
<feature type="compositionally biased region" description="Basic and acidic residues" evidence="1">
    <location>
        <begin position="500"/>
        <end position="510"/>
    </location>
</feature>
<feature type="region of interest" description="Disordered" evidence="1">
    <location>
        <begin position="462"/>
        <end position="540"/>
    </location>
</feature>
<feature type="domain" description="B30.2/SPRY" evidence="2">
    <location>
        <begin position="742"/>
        <end position="940"/>
    </location>
</feature>
<evidence type="ECO:0000259" key="2">
    <source>
        <dbReference type="PROSITE" id="PS50188"/>
    </source>
</evidence>
<proteinExistence type="predicted"/>
<dbReference type="EMBL" id="MKKU01000163">
    <property type="protein sequence ID" value="RNF21159.1"/>
    <property type="molecule type" value="Genomic_DNA"/>
</dbReference>
<dbReference type="CDD" id="cd11709">
    <property type="entry name" value="SPRY"/>
    <property type="match status" value="1"/>
</dbReference>
<evidence type="ECO:0000256" key="1">
    <source>
        <dbReference type="SAM" id="MobiDB-lite"/>
    </source>
</evidence>
<dbReference type="OrthoDB" id="258495at2759"/>
<sequence length="959" mass="103939">MEFPPFGPDSSPITSTVYSNYDEATTTDLTSVQFDQLALTDAMRRGDGGCNYEELEEKAGEEAVSVPRGGAHATQVPGWSPKYNPKEDAQLCARRADATEKRWELPAAAEATLRQFDRGLGGGSTRPQGDVAEEGAAQAAGANGKEEQEEADEKGAQELEEDTHPSWGAMQEAEDAEACANGVASVPPTSQALGRCLFSTCREHRDEDAVVRPVNGVHAMFLQHALLEGGKDATACLLEEEHVARCFLEEEEVGKRGALLNAIQWELNTPCRSSADAVGADGDTTPSAAAQASSPLLDATADDNELFLRNTRLSRILDDETVTPLEKLLRGSSPNAQSPPKRGSAVMGGGYADIYEPPSGTVGTLPAQTPSGASKVGLREKYVLQPSPSEASPSHLSPWRLLETQRHQLEMERLLTQRDRDNLERALDARYQCIQLPPDTHAQLRYEPSDAFTRERQLILGSLGIPGPKASPQADAAKPPQQEGKKGHHYSQQQQQQQEEQDRLQTEAHKRGTPGVGLSPISPHTLLPSPSPPKLIEPQPDPKAATLFAEACEAKYTEGLAAMKEILGLYQAFIRTQPQPNPPLAGLQFQANNSVGGEATASSTVTYERRLARIKHLYPSTDTNASVMHRYRRPLYTPPLPPSLEPYSFTDGASRNYANAPVKGAGVSFRASIGVSRYMGGRYDSGLAEYHLPTFGRPGKSVGSEYDGNRRTLGTQSFDAVLPPHRRIVTPPVLPFAEEQLPAGEVSVNWPLLRWDAERSGNVFISQNGTTCMADVSSALQLIAAEEERKGETFPSAKNSWFALGTIGIAEGEFIFEVRIDAQPSSTRASRGLFAVGVTTKYYRGARERSPAYLFRSDGTLVSHSDAETGFPYGCPYHSGSHVTVYLSLIKKELYFFLNGQALGVAFRFIGAEDPEPLFPLVVLGGEGGSATFVPPSAPQLPHQMSPSARQNMRLVKPQ</sequence>
<organism evidence="3 4">
    <name type="scientific">Trypanosoma conorhini</name>
    <dbReference type="NCBI Taxonomy" id="83891"/>
    <lineage>
        <taxon>Eukaryota</taxon>
        <taxon>Discoba</taxon>
        <taxon>Euglenozoa</taxon>
        <taxon>Kinetoplastea</taxon>
        <taxon>Metakinetoplastina</taxon>
        <taxon>Trypanosomatida</taxon>
        <taxon>Trypanosomatidae</taxon>
        <taxon>Trypanosoma</taxon>
    </lineage>
</organism>
<dbReference type="SMART" id="SM00449">
    <property type="entry name" value="SPRY"/>
    <property type="match status" value="1"/>
</dbReference>
<feature type="region of interest" description="Disordered" evidence="1">
    <location>
        <begin position="936"/>
        <end position="959"/>
    </location>
</feature>
<feature type="region of interest" description="Disordered" evidence="1">
    <location>
        <begin position="61"/>
        <end position="84"/>
    </location>
</feature>
<dbReference type="PANTHER" id="PTHR12245">
    <property type="entry name" value="SPRY DOMAIN CONTAINING SOCS BOX PROTEIN"/>
    <property type="match status" value="1"/>
</dbReference>
<evidence type="ECO:0000313" key="3">
    <source>
        <dbReference type="EMBL" id="RNF21159.1"/>
    </source>
</evidence>
<keyword evidence="4" id="KW-1185">Reference proteome</keyword>
<protein>
    <recommendedName>
        <fullName evidence="2">B30.2/SPRY domain-containing protein</fullName>
    </recommendedName>
</protein>
<comment type="caution">
    <text evidence="3">The sequence shown here is derived from an EMBL/GenBank/DDBJ whole genome shotgun (WGS) entry which is preliminary data.</text>
</comment>
<feature type="region of interest" description="Disordered" evidence="1">
    <location>
        <begin position="275"/>
        <end position="296"/>
    </location>
</feature>
<dbReference type="RefSeq" id="XP_029229445.1">
    <property type="nucleotide sequence ID" value="XM_029370520.1"/>
</dbReference>
<gene>
    <name evidence="3" type="ORF">Tco025E_03602</name>
</gene>
<name>A0A3R7PC30_9TRYP</name>